<evidence type="ECO:0000313" key="3">
    <source>
        <dbReference type="Proteomes" id="UP000580797"/>
    </source>
</evidence>
<name>A0A7W8WZD5_9MICC</name>
<evidence type="ECO:0000256" key="1">
    <source>
        <dbReference type="SAM" id="SignalP"/>
    </source>
</evidence>
<accession>A0A7W8WZD5</accession>
<keyword evidence="1" id="KW-0732">Signal</keyword>
<proteinExistence type="predicted"/>
<feature type="signal peptide" evidence="1">
    <location>
        <begin position="1"/>
        <end position="24"/>
    </location>
</feature>
<dbReference type="AlphaFoldDB" id="A0A7W8WZD5"/>
<organism evidence="2 3">
    <name type="scientific">Neomicrococcus aestuarii</name>
    <dbReference type="NCBI Taxonomy" id="556325"/>
    <lineage>
        <taxon>Bacteria</taxon>
        <taxon>Bacillati</taxon>
        <taxon>Actinomycetota</taxon>
        <taxon>Actinomycetes</taxon>
        <taxon>Micrococcales</taxon>
        <taxon>Micrococcaceae</taxon>
        <taxon>Neomicrococcus</taxon>
    </lineage>
</organism>
<sequence>MKLTKLLVIAAMAVGLLVPTAANAAPAALAAPAVVSNQVATPAAGGRFCSPNHFGFSNWNGLQTWLNKKYPYRAKTQVWQAPNDTSVWNTYCVLTSSKAYTVNDTVYPQSITQKDGTRISLRLGSKSGGYTIDIKRPGVSKLYKVHVAK</sequence>
<evidence type="ECO:0000313" key="2">
    <source>
        <dbReference type="EMBL" id="MBB5512195.1"/>
    </source>
</evidence>
<dbReference type="Proteomes" id="UP000580797">
    <property type="component" value="Unassembled WGS sequence"/>
</dbReference>
<feature type="chain" id="PRO_5030770584" evidence="1">
    <location>
        <begin position="25"/>
        <end position="149"/>
    </location>
</feature>
<reference evidence="2 3" key="1">
    <citation type="submission" date="2020-08" db="EMBL/GenBank/DDBJ databases">
        <title>Sequencing the genomes of 1000 actinobacteria strains.</title>
        <authorList>
            <person name="Klenk H.-P."/>
        </authorList>
    </citation>
    <scope>NUCLEOTIDE SEQUENCE [LARGE SCALE GENOMIC DNA]</scope>
    <source>
        <strain evidence="2 3">DSM 105783</strain>
    </source>
</reference>
<dbReference type="RefSeq" id="WP_183664088.1">
    <property type="nucleotide sequence ID" value="NZ_BAAARH010000004.1"/>
</dbReference>
<comment type="caution">
    <text evidence="2">The sequence shown here is derived from an EMBL/GenBank/DDBJ whole genome shotgun (WGS) entry which is preliminary data.</text>
</comment>
<dbReference type="EMBL" id="JACHDR010000001">
    <property type="protein sequence ID" value="MBB5512195.1"/>
    <property type="molecule type" value="Genomic_DNA"/>
</dbReference>
<protein>
    <submittedName>
        <fullName evidence="2">Uncharacterized protein</fullName>
    </submittedName>
</protein>
<gene>
    <name evidence="2" type="ORF">HD598_000882</name>
</gene>